<evidence type="ECO:0000256" key="4">
    <source>
        <dbReference type="ARBA" id="ARBA00022728"/>
    </source>
</evidence>
<name>A0A409Y9U9_9AGAR</name>
<dbReference type="FunFam" id="2.30.30.100:FF:000023">
    <property type="entry name" value="Small nuclear ribonucleoprotein G"/>
    <property type="match status" value="1"/>
</dbReference>
<dbReference type="PANTHER" id="PTHR10553:SF2">
    <property type="entry name" value="SMALL NUCLEAR RIBONUCLEOPROTEIN G"/>
    <property type="match status" value="1"/>
</dbReference>
<dbReference type="Pfam" id="PF01423">
    <property type="entry name" value="LSM"/>
    <property type="match status" value="1"/>
</dbReference>
<protein>
    <recommendedName>
        <fullName evidence="9">Sm protein G</fullName>
    </recommendedName>
</protein>
<feature type="domain" description="Sm" evidence="11">
    <location>
        <begin position="7"/>
        <end position="75"/>
    </location>
</feature>
<dbReference type="SMART" id="SM00651">
    <property type="entry name" value="Sm"/>
    <property type="match status" value="1"/>
</dbReference>
<dbReference type="OrthoDB" id="276151at2759"/>
<dbReference type="GO" id="GO:0097526">
    <property type="term" value="C:spliceosomal tri-snRNP complex"/>
    <property type="evidence" value="ECO:0007669"/>
    <property type="project" value="TreeGrafter"/>
</dbReference>
<dbReference type="GO" id="GO:0005682">
    <property type="term" value="C:U5 snRNP"/>
    <property type="evidence" value="ECO:0007669"/>
    <property type="project" value="TreeGrafter"/>
</dbReference>
<evidence type="ECO:0000256" key="3">
    <source>
        <dbReference type="ARBA" id="ARBA00022664"/>
    </source>
</evidence>
<keyword evidence="5" id="KW-0694">RNA-binding</keyword>
<dbReference type="InterPro" id="IPR044641">
    <property type="entry name" value="Lsm7/SmG-like"/>
</dbReference>
<organism evidence="12 13">
    <name type="scientific">Gymnopilus dilepis</name>
    <dbReference type="NCBI Taxonomy" id="231916"/>
    <lineage>
        <taxon>Eukaryota</taxon>
        <taxon>Fungi</taxon>
        <taxon>Dikarya</taxon>
        <taxon>Basidiomycota</taxon>
        <taxon>Agaricomycotina</taxon>
        <taxon>Agaricomycetes</taxon>
        <taxon>Agaricomycetidae</taxon>
        <taxon>Agaricales</taxon>
        <taxon>Agaricineae</taxon>
        <taxon>Hymenogastraceae</taxon>
        <taxon>Gymnopilus</taxon>
    </lineage>
</organism>
<comment type="caution">
    <text evidence="12">The sequence shown here is derived from an EMBL/GenBank/DDBJ whole genome shotgun (WGS) entry which is preliminary data.</text>
</comment>
<evidence type="ECO:0000259" key="11">
    <source>
        <dbReference type="SMART" id="SM00651"/>
    </source>
</evidence>
<comment type="similarity">
    <text evidence="2">Belongs to the snRNP Sm proteins family.</text>
</comment>
<evidence type="ECO:0000256" key="8">
    <source>
        <dbReference type="ARBA" id="ARBA00023274"/>
    </source>
</evidence>
<comment type="subcellular location">
    <subcellularLocation>
        <location evidence="1">Nucleus</location>
    </subcellularLocation>
</comment>
<evidence type="ECO:0000256" key="6">
    <source>
        <dbReference type="ARBA" id="ARBA00023187"/>
    </source>
</evidence>
<dbReference type="EMBL" id="NHYE01001046">
    <property type="protein sequence ID" value="PPQ99789.1"/>
    <property type="molecule type" value="Genomic_DNA"/>
</dbReference>
<dbReference type="AlphaFoldDB" id="A0A409Y9U9"/>
<dbReference type="GO" id="GO:0005687">
    <property type="term" value="C:U4 snRNP"/>
    <property type="evidence" value="ECO:0007669"/>
    <property type="project" value="TreeGrafter"/>
</dbReference>
<dbReference type="GO" id="GO:0000398">
    <property type="term" value="P:mRNA splicing, via spliceosome"/>
    <property type="evidence" value="ECO:0007669"/>
    <property type="project" value="InterPro"/>
</dbReference>
<dbReference type="GO" id="GO:0005689">
    <property type="term" value="C:U12-type spliceosomal complex"/>
    <property type="evidence" value="ECO:0007669"/>
    <property type="project" value="TreeGrafter"/>
</dbReference>
<evidence type="ECO:0000256" key="9">
    <source>
        <dbReference type="ARBA" id="ARBA00041356"/>
    </source>
</evidence>
<dbReference type="GO" id="GO:0071011">
    <property type="term" value="C:precatalytic spliceosome"/>
    <property type="evidence" value="ECO:0007669"/>
    <property type="project" value="TreeGrafter"/>
</dbReference>
<dbReference type="GO" id="GO:0005686">
    <property type="term" value="C:U2 snRNP"/>
    <property type="evidence" value="ECO:0007669"/>
    <property type="project" value="TreeGrafter"/>
</dbReference>
<sequence length="685" mass="77562">MSKASQPELKKFMDKKLFIHLQGGRKVSGVLRGYDLFLNLVIDDAVEETTPAQKHPIGSVVIREMPGRSLQLLNSLTHRSFRQPIRLSSSLSLPPDLVQSTFNSDSLSYAQRASLRDLTSALAGDTSPSDVWSVYTNALSSLGSQSLPLEVHKQVLRRCIPTKNELKARTVARLSMGKWQFEPPSFEPRLQALMSNILALGARPALEDYNYVLERFAAVGYYEGCLNLYEEVKRVGHTPNHATFGYCLQAIAYRLTMPIPSDTRETTVARMQKIFRLLISDMRTYGVPLTGVHVDLTMRILKETLDYEGLEAILRRGYGIDLSHPDRIALEYSERSSSKDDDPLSKPATPFRFTTAALNTTIDILGQLGNVSKLVQAFEVLTQPLPRAGQHFFNSFESDEEDDYGVDVDVSPPSQLWPICARPNTTTYNLLIRHLCHHGHAILARHYLIQARMKHSMIAHKLHNAVISFASQGIPLSRICAPHLAIGRLTFLPVLGESNRDKNLGLMRWLSTKVPSVIEKQKRDLYMFTSLAEYLQLEDSSTSAPVSKPEPNVSDLDVTDPAPPKRPKPKYFDINLHIRILRRNILELEVFNERLSYVLGRTFQRVKERLGRRVWDGKNIYLSTDGDRVFVSKEDWKDIVNFRPKKADYEPPRHGPILIMPPIFRSRLQPTDPRPPGVQRPSSEP</sequence>
<accession>A0A409Y9U9</accession>
<keyword evidence="8" id="KW-0687">Ribonucleoprotein</keyword>
<dbReference type="GO" id="GO:0071013">
    <property type="term" value="C:catalytic step 2 spliceosome"/>
    <property type="evidence" value="ECO:0007669"/>
    <property type="project" value="TreeGrafter"/>
</dbReference>
<gene>
    <name evidence="12" type="ORF">CVT26_009166</name>
</gene>
<dbReference type="SUPFAM" id="SSF50182">
    <property type="entry name" value="Sm-like ribonucleoproteins"/>
    <property type="match status" value="1"/>
</dbReference>
<keyword evidence="13" id="KW-1185">Reference proteome</keyword>
<dbReference type="GO" id="GO:0003723">
    <property type="term" value="F:RNA binding"/>
    <property type="evidence" value="ECO:0007669"/>
    <property type="project" value="UniProtKB-KW"/>
</dbReference>
<proteinExistence type="inferred from homology"/>
<keyword evidence="3" id="KW-0507">mRNA processing</keyword>
<dbReference type="InParanoid" id="A0A409Y9U9"/>
<dbReference type="Gene3D" id="2.30.30.100">
    <property type="match status" value="1"/>
</dbReference>
<dbReference type="GO" id="GO:0071004">
    <property type="term" value="C:U2-type prespliceosome"/>
    <property type="evidence" value="ECO:0007669"/>
    <property type="project" value="TreeGrafter"/>
</dbReference>
<evidence type="ECO:0000256" key="10">
    <source>
        <dbReference type="SAM" id="MobiDB-lite"/>
    </source>
</evidence>
<dbReference type="Proteomes" id="UP000284706">
    <property type="component" value="Unassembled WGS sequence"/>
</dbReference>
<feature type="region of interest" description="Disordered" evidence="10">
    <location>
        <begin position="542"/>
        <end position="566"/>
    </location>
</feature>
<keyword evidence="6" id="KW-0508">mRNA splicing</keyword>
<dbReference type="InterPro" id="IPR034098">
    <property type="entry name" value="Sm_G"/>
</dbReference>
<dbReference type="GO" id="GO:0034719">
    <property type="term" value="C:SMN-Sm protein complex"/>
    <property type="evidence" value="ECO:0007669"/>
    <property type="project" value="TreeGrafter"/>
</dbReference>
<reference evidence="12 13" key="1">
    <citation type="journal article" date="2018" name="Evol. Lett.">
        <title>Horizontal gene cluster transfer increased hallucinogenic mushroom diversity.</title>
        <authorList>
            <person name="Reynolds H.T."/>
            <person name="Vijayakumar V."/>
            <person name="Gluck-Thaler E."/>
            <person name="Korotkin H.B."/>
            <person name="Matheny P.B."/>
            <person name="Slot J.C."/>
        </authorList>
    </citation>
    <scope>NUCLEOTIDE SEQUENCE [LARGE SCALE GENOMIC DNA]</scope>
    <source>
        <strain evidence="12 13">SRW20</strain>
    </source>
</reference>
<feature type="region of interest" description="Disordered" evidence="10">
    <location>
        <begin position="665"/>
        <end position="685"/>
    </location>
</feature>
<feature type="compositionally biased region" description="Pro residues" evidence="10">
    <location>
        <begin position="672"/>
        <end position="685"/>
    </location>
</feature>
<dbReference type="CDD" id="cd01719">
    <property type="entry name" value="Sm_G"/>
    <property type="match status" value="1"/>
</dbReference>
<evidence type="ECO:0000256" key="5">
    <source>
        <dbReference type="ARBA" id="ARBA00022884"/>
    </source>
</evidence>
<dbReference type="InterPro" id="IPR001163">
    <property type="entry name" value="Sm_dom_euk/arc"/>
</dbReference>
<evidence type="ECO:0000313" key="12">
    <source>
        <dbReference type="EMBL" id="PPQ99789.1"/>
    </source>
</evidence>
<evidence type="ECO:0000256" key="1">
    <source>
        <dbReference type="ARBA" id="ARBA00004123"/>
    </source>
</evidence>
<keyword evidence="4" id="KW-0747">Spliceosome</keyword>
<dbReference type="InterPro" id="IPR010920">
    <property type="entry name" value="LSM_dom_sf"/>
</dbReference>
<dbReference type="PANTHER" id="PTHR10553">
    <property type="entry name" value="SMALL NUCLEAR RIBONUCLEOPROTEIN"/>
    <property type="match status" value="1"/>
</dbReference>
<keyword evidence="7" id="KW-0539">Nucleus</keyword>
<evidence type="ECO:0000256" key="7">
    <source>
        <dbReference type="ARBA" id="ARBA00023242"/>
    </source>
</evidence>
<dbReference type="STRING" id="231916.A0A409Y9U9"/>
<evidence type="ECO:0000256" key="2">
    <source>
        <dbReference type="ARBA" id="ARBA00006850"/>
    </source>
</evidence>
<dbReference type="GO" id="GO:0005685">
    <property type="term" value="C:U1 snRNP"/>
    <property type="evidence" value="ECO:0007669"/>
    <property type="project" value="TreeGrafter"/>
</dbReference>
<evidence type="ECO:0000313" key="13">
    <source>
        <dbReference type="Proteomes" id="UP000284706"/>
    </source>
</evidence>